<proteinExistence type="predicted"/>
<evidence type="ECO:0000256" key="1">
    <source>
        <dbReference type="SAM" id="Phobius"/>
    </source>
</evidence>
<feature type="transmembrane region" description="Helical" evidence="1">
    <location>
        <begin position="196"/>
        <end position="216"/>
    </location>
</feature>
<keyword evidence="1" id="KW-1133">Transmembrane helix</keyword>
<evidence type="ECO:0000313" key="3">
    <source>
        <dbReference type="Proteomes" id="UP000826271"/>
    </source>
</evidence>
<accession>A0AAV6XDW7</accession>
<protein>
    <submittedName>
        <fullName evidence="2">Uncharacterized protein</fullName>
    </submittedName>
</protein>
<organism evidence="2 3">
    <name type="scientific">Buddleja alternifolia</name>
    <dbReference type="NCBI Taxonomy" id="168488"/>
    <lineage>
        <taxon>Eukaryota</taxon>
        <taxon>Viridiplantae</taxon>
        <taxon>Streptophyta</taxon>
        <taxon>Embryophyta</taxon>
        <taxon>Tracheophyta</taxon>
        <taxon>Spermatophyta</taxon>
        <taxon>Magnoliopsida</taxon>
        <taxon>eudicotyledons</taxon>
        <taxon>Gunneridae</taxon>
        <taxon>Pentapetalae</taxon>
        <taxon>asterids</taxon>
        <taxon>lamiids</taxon>
        <taxon>Lamiales</taxon>
        <taxon>Scrophulariaceae</taxon>
        <taxon>Buddlejeae</taxon>
        <taxon>Buddleja</taxon>
    </lineage>
</organism>
<sequence>MVLCSTLVWALKRRWREVVATRQTLATVVISARFNISPLLVAEGGTDYIDDIQEKLDAPMQWIGMYIAAASAICTLAMVADLINGIRSKRLWFPCKYFTLNATYLTLLAVSMKFIADLTGIMRGREDNVAKVSSLVLMSSAMCNSMTSLASMDSNQIVSNLTALSILVITIVVNVCIHNFETSDGFYGRAVLAEEIVAIVFMLLLLVILCCSSLAIPTTKRYIDSKYHELHKITRVEGNECRLTIDEMRLMIQRYWVMAETGSPQFVMARSVLSGISGLMGLLMVLTMFEAQIRLHSLYDHGYEVLGSDYKWSITWILYIQFYGATFGALTPISRWMLAGRLKISETGHRSLRDQLKIERYWTLRLVEWRESSLSLNIQHHQCRKLLNDAKRLLLNICIIVHILVVLTSKLMVLISSICGSAILLCLNRIGLRPSNNTIGSDLSRYVLLLEGEAELPNYIIEFIRNQFDKLIQTGRRKQPKNLVKLLHMSRNFDGVIKFDDNVEVASLHSQEPPNCWSLPVVTLTSIAVALPNIAKHKFNELLSGVREGLYFVNLIEKSVDGDGELTSVRNAADAVWVRLELYHKWQDKDIQETSQDCRNYMDVLQDLSGIAKKTVEDFKTEMDDFLMQNPLNWPIDVIAANSMYRITQTVLLAHKDDDQETDDEEVFERLYVMISDIFAACLTNLVPFLCFECHSNVISERVKRVGQAAGVLGESEEIIKILQQRALPDFCVDPAKASNIEEWRRAFIPAVSSNETSVPQSNGKHVTIELGG</sequence>
<gene>
    <name evidence="2" type="ORF">BUALT_Bualt07G0020300</name>
</gene>
<feature type="transmembrane region" description="Helical" evidence="1">
    <location>
        <begin position="128"/>
        <end position="149"/>
    </location>
</feature>
<dbReference type="PANTHER" id="PTHR35307:SF3">
    <property type="entry name" value="DUF4220 DOMAIN-CONTAINING PROTEIN"/>
    <property type="match status" value="1"/>
</dbReference>
<keyword evidence="1" id="KW-0472">Membrane</keyword>
<dbReference type="Proteomes" id="UP000826271">
    <property type="component" value="Unassembled WGS sequence"/>
</dbReference>
<feature type="transmembrane region" description="Helical" evidence="1">
    <location>
        <begin position="161"/>
        <end position="180"/>
    </location>
</feature>
<dbReference type="AlphaFoldDB" id="A0AAV6XDW7"/>
<keyword evidence="1" id="KW-0812">Transmembrane</keyword>
<feature type="transmembrane region" description="Helical" evidence="1">
    <location>
        <begin position="63"/>
        <end position="83"/>
    </location>
</feature>
<dbReference type="EMBL" id="WHWC01000007">
    <property type="protein sequence ID" value="KAG8378777.1"/>
    <property type="molecule type" value="Genomic_DNA"/>
</dbReference>
<evidence type="ECO:0000313" key="2">
    <source>
        <dbReference type="EMBL" id="KAG8378777.1"/>
    </source>
</evidence>
<keyword evidence="3" id="KW-1185">Reference proteome</keyword>
<comment type="caution">
    <text evidence="2">The sequence shown here is derived from an EMBL/GenBank/DDBJ whole genome shotgun (WGS) entry which is preliminary data.</text>
</comment>
<feature type="transmembrane region" description="Helical" evidence="1">
    <location>
        <begin position="272"/>
        <end position="293"/>
    </location>
</feature>
<name>A0AAV6XDW7_9LAMI</name>
<feature type="transmembrane region" description="Helical" evidence="1">
    <location>
        <begin position="393"/>
        <end position="425"/>
    </location>
</feature>
<feature type="transmembrane region" description="Helical" evidence="1">
    <location>
        <begin position="313"/>
        <end position="333"/>
    </location>
</feature>
<reference evidence="2" key="1">
    <citation type="submission" date="2019-10" db="EMBL/GenBank/DDBJ databases">
        <authorList>
            <person name="Zhang R."/>
            <person name="Pan Y."/>
            <person name="Wang J."/>
            <person name="Ma R."/>
            <person name="Yu S."/>
        </authorList>
    </citation>
    <scope>NUCLEOTIDE SEQUENCE</scope>
    <source>
        <strain evidence="2">LA-IB0</strain>
        <tissue evidence="2">Leaf</tissue>
    </source>
</reference>
<dbReference type="PANTHER" id="PTHR35307">
    <property type="entry name" value="PROTEIN, PUTATIVE-RELATED"/>
    <property type="match status" value="1"/>
</dbReference>
<feature type="transmembrane region" description="Helical" evidence="1">
    <location>
        <begin position="95"/>
        <end position="116"/>
    </location>
</feature>